<keyword evidence="7 14" id="KW-1133">Transmembrane helix</keyword>
<feature type="transmembrane region" description="Helical" evidence="14">
    <location>
        <begin position="328"/>
        <end position="353"/>
    </location>
</feature>
<feature type="transmembrane region" description="Helical" evidence="14">
    <location>
        <begin position="272"/>
        <end position="290"/>
    </location>
</feature>
<keyword evidence="8" id="KW-0915">Sodium</keyword>
<feature type="transmembrane region" description="Helical" evidence="14">
    <location>
        <begin position="125"/>
        <end position="144"/>
    </location>
</feature>
<gene>
    <name evidence="15" type="ORF">C12CBH8_11300</name>
</gene>
<feature type="transmembrane region" description="Helical" evidence="14">
    <location>
        <begin position="6"/>
        <end position="23"/>
    </location>
</feature>
<comment type="subcellular location">
    <subcellularLocation>
        <location evidence="1">Cell membrane</location>
        <topology evidence="1">Multi-pass membrane protein</topology>
    </subcellularLocation>
</comment>
<evidence type="ECO:0000256" key="3">
    <source>
        <dbReference type="ARBA" id="ARBA00022448"/>
    </source>
</evidence>
<dbReference type="CDD" id="cd10322">
    <property type="entry name" value="SLC5sbd"/>
    <property type="match status" value="1"/>
</dbReference>
<keyword evidence="16" id="KW-1185">Reference proteome</keyword>
<evidence type="ECO:0000256" key="8">
    <source>
        <dbReference type="ARBA" id="ARBA00023053"/>
    </source>
</evidence>
<evidence type="ECO:0000256" key="10">
    <source>
        <dbReference type="ARBA" id="ARBA00023136"/>
    </source>
</evidence>
<dbReference type="GO" id="GO:0005886">
    <property type="term" value="C:plasma membrane"/>
    <property type="evidence" value="ECO:0007669"/>
    <property type="project" value="UniProtKB-SubCell"/>
</dbReference>
<evidence type="ECO:0000256" key="6">
    <source>
        <dbReference type="ARBA" id="ARBA00022847"/>
    </source>
</evidence>
<keyword evidence="11" id="KW-0739">Sodium transport</keyword>
<keyword evidence="4" id="KW-1003">Cell membrane</keyword>
<evidence type="ECO:0000256" key="12">
    <source>
        <dbReference type="ARBA" id="ARBA00033708"/>
    </source>
</evidence>
<dbReference type="GO" id="GO:0015293">
    <property type="term" value="F:symporter activity"/>
    <property type="evidence" value="ECO:0007669"/>
    <property type="project" value="UniProtKB-KW"/>
</dbReference>
<feature type="transmembrane region" description="Helical" evidence="14">
    <location>
        <begin position="399"/>
        <end position="421"/>
    </location>
</feature>
<dbReference type="PANTHER" id="PTHR48086:SF3">
    <property type="entry name" value="SODIUM_PROLINE SYMPORTER"/>
    <property type="match status" value="1"/>
</dbReference>
<evidence type="ECO:0000256" key="11">
    <source>
        <dbReference type="ARBA" id="ARBA00023201"/>
    </source>
</evidence>
<evidence type="ECO:0000313" key="16">
    <source>
        <dbReference type="Proteomes" id="UP000593890"/>
    </source>
</evidence>
<evidence type="ECO:0000256" key="1">
    <source>
        <dbReference type="ARBA" id="ARBA00004651"/>
    </source>
</evidence>
<feature type="transmembrane region" description="Helical" evidence="14">
    <location>
        <begin position="71"/>
        <end position="94"/>
    </location>
</feature>
<proteinExistence type="inferred from homology"/>
<feature type="transmembrane region" description="Helical" evidence="14">
    <location>
        <begin position="374"/>
        <end position="393"/>
    </location>
</feature>
<evidence type="ECO:0000256" key="13">
    <source>
        <dbReference type="RuleBase" id="RU362091"/>
    </source>
</evidence>
<evidence type="ECO:0000256" key="2">
    <source>
        <dbReference type="ARBA" id="ARBA00006434"/>
    </source>
</evidence>
<dbReference type="EMBL" id="AP023321">
    <property type="protein sequence ID" value="BCI60491.1"/>
    <property type="molecule type" value="Genomic_DNA"/>
</dbReference>
<evidence type="ECO:0000313" key="15">
    <source>
        <dbReference type="EMBL" id="BCI60491.1"/>
    </source>
</evidence>
<keyword evidence="10 14" id="KW-0472">Membrane</keyword>
<evidence type="ECO:0000256" key="9">
    <source>
        <dbReference type="ARBA" id="ARBA00023065"/>
    </source>
</evidence>
<dbReference type="PANTHER" id="PTHR48086">
    <property type="entry name" value="SODIUM/PROLINE SYMPORTER-RELATED"/>
    <property type="match status" value="1"/>
</dbReference>
<keyword evidence="6" id="KW-0769">Symport</keyword>
<dbReference type="Pfam" id="PF00474">
    <property type="entry name" value="SSF"/>
    <property type="match status" value="1"/>
</dbReference>
<dbReference type="RefSeq" id="WP_090266371.1">
    <property type="nucleotide sequence ID" value="NZ_AP023321.1"/>
</dbReference>
<evidence type="ECO:0000256" key="5">
    <source>
        <dbReference type="ARBA" id="ARBA00022692"/>
    </source>
</evidence>
<keyword evidence="5 14" id="KW-0812">Transmembrane</keyword>
<dbReference type="InterPro" id="IPR050277">
    <property type="entry name" value="Sodium:Solute_Symporter"/>
</dbReference>
<dbReference type="KEGG" id="sman:C12CBH8_11300"/>
<keyword evidence="3" id="KW-0813">Transport</keyword>
<name>A0A7I8D114_9FIRM</name>
<feature type="transmembrane region" description="Helical" evidence="14">
    <location>
        <begin position="469"/>
        <end position="489"/>
    </location>
</feature>
<comment type="similarity">
    <text evidence="2 13">Belongs to the sodium:solute symporter (SSF) (TC 2.A.21) family.</text>
</comment>
<reference evidence="16" key="1">
    <citation type="submission" date="2020-07" db="EMBL/GenBank/DDBJ databases">
        <title>Complete genome sequencing of Clostridia bacterium strain 12CBH8.</title>
        <authorList>
            <person name="Sakamoto M."/>
            <person name="Murakami T."/>
            <person name="Mori H."/>
        </authorList>
    </citation>
    <scope>NUCLEOTIDE SEQUENCE [LARGE SCALE GENOMIC DNA]</scope>
    <source>
        <strain evidence="16">12CBH8</strain>
    </source>
</reference>
<dbReference type="InterPro" id="IPR001734">
    <property type="entry name" value="Na/solute_symporter"/>
</dbReference>
<organism evidence="15 16">
    <name type="scientific">Solibaculum mannosilyticum</name>
    <dbReference type="NCBI Taxonomy" id="2780922"/>
    <lineage>
        <taxon>Bacteria</taxon>
        <taxon>Bacillati</taxon>
        <taxon>Bacillota</taxon>
        <taxon>Clostridia</taxon>
        <taxon>Eubacteriales</taxon>
        <taxon>Oscillospiraceae</taxon>
        <taxon>Solibaculum</taxon>
    </lineage>
</organism>
<dbReference type="GO" id="GO:0006814">
    <property type="term" value="P:sodium ion transport"/>
    <property type="evidence" value="ECO:0007669"/>
    <property type="project" value="UniProtKB-KW"/>
</dbReference>
<dbReference type="Proteomes" id="UP000593890">
    <property type="component" value="Chromosome"/>
</dbReference>
<keyword evidence="9" id="KW-0406">Ion transport</keyword>
<dbReference type="PROSITE" id="PS50283">
    <property type="entry name" value="NA_SOLUT_SYMP_3"/>
    <property type="match status" value="1"/>
</dbReference>
<protein>
    <submittedName>
        <fullName evidence="15">Sodium:solute symporter</fullName>
    </submittedName>
</protein>
<feature type="transmembrane region" description="Helical" evidence="14">
    <location>
        <begin position="186"/>
        <end position="205"/>
    </location>
</feature>
<comment type="catalytic activity">
    <reaction evidence="12">
        <text>L-proline(in) + Na(+)(in) = L-proline(out) + Na(+)(out)</text>
        <dbReference type="Rhea" id="RHEA:28967"/>
        <dbReference type="ChEBI" id="CHEBI:29101"/>
        <dbReference type="ChEBI" id="CHEBI:60039"/>
    </reaction>
</comment>
<dbReference type="InterPro" id="IPR038377">
    <property type="entry name" value="Na/Glc_symporter_sf"/>
</dbReference>
<feature type="transmembrane region" description="Helical" evidence="14">
    <location>
        <begin position="433"/>
        <end position="457"/>
    </location>
</feature>
<evidence type="ECO:0000256" key="14">
    <source>
        <dbReference type="SAM" id="Phobius"/>
    </source>
</evidence>
<dbReference type="AlphaFoldDB" id="A0A7I8D114"/>
<evidence type="ECO:0000256" key="4">
    <source>
        <dbReference type="ARBA" id="ARBA00022475"/>
    </source>
</evidence>
<dbReference type="Gene3D" id="1.20.1730.10">
    <property type="entry name" value="Sodium/glucose cotransporter"/>
    <property type="match status" value="1"/>
</dbReference>
<feature type="transmembrane region" description="Helical" evidence="14">
    <location>
        <begin position="156"/>
        <end position="179"/>
    </location>
</feature>
<feature type="transmembrane region" description="Helical" evidence="14">
    <location>
        <begin position="238"/>
        <end position="260"/>
    </location>
</feature>
<evidence type="ECO:0000256" key="7">
    <source>
        <dbReference type="ARBA" id="ARBA00022989"/>
    </source>
</evidence>
<sequence>MGNWIIYVVIALYAVLMLATGLVTAKKADSIENFTVGGRNAGAWITALSYGATYFSAVVMIGYAGNSGWNFGFWAVLIGLGNALIGSMLAWFILARRTREVTQRLKISSMPQLFEKRYQSKNMKIFSALIIFVFMIPYSASVYTGLGYLCEQVLHIPYEVCTAIIAIAAAISLVLGGYLATLKADFVQGLIMIVGVIILLVYMTFHAPVNGVEGLTEIWNKMKDSGIAYLDGTQTKNLIALILLTSIGTWGLPQMIHKFYGIKDDGEVKRGTIISTFFALLISGGAYYIGSLSRAFMDSPPLTASGAPDFDAVVPTMLIDSTLQLPTLLLGIVLVLILSASVSTLSGLTLTSASSVSMDLIHGTLAPNMSKKNTLLLTRILCFAFIVFSYVVAVFKIDAIINLMSFSWGAIAGSFLAPYLLSLYWKGMNRAGAWAGMAGGLILCIGLNLIDAIPILMDTGIFKLPNAPINGVIAMAGSMVLSVVFSLVARSFQWKSGAKNDAFYQKTADSQ</sequence>
<feature type="transmembrane region" description="Helical" evidence="14">
    <location>
        <begin position="44"/>
        <end position="65"/>
    </location>
</feature>
<accession>A0A7I8D114</accession>